<name>A0A1H3J2W9_9EURY</name>
<sequence length="231" mass="24613">MPGSPDSPHAYRDLSQPIETGMPTFPGDPPVELAPAATIEDDGAAVHELRCGSHTGTHIDAPSHTEPGGATLDDRPIGEYVFDARFIDVTLCTDRDAIGIEALPDRDVLAAADVLVVRTGWDAHWTDDRYRDHPYVTPAAARRLREADCGVAVDALNPDPTPSENAGSDAGSDIDGEPDGFPVHHVLLGADLPIIENLTNLAGLPDRFTLYAFPLPLINGDGAPVRAVAYW</sequence>
<keyword evidence="3" id="KW-1185">Reference proteome</keyword>
<evidence type="ECO:0000313" key="3">
    <source>
        <dbReference type="Proteomes" id="UP000199079"/>
    </source>
</evidence>
<dbReference type="GO" id="GO:0019441">
    <property type="term" value="P:L-tryptophan catabolic process to kynurenine"/>
    <property type="evidence" value="ECO:0007669"/>
    <property type="project" value="InterPro"/>
</dbReference>
<evidence type="ECO:0000313" key="2">
    <source>
        <dbReference type="EMBL" id="SDY33945.1"/>
    </source>
</evidence>
<feature type="region of interest" description="Disordered" evidence="1">
    <location>
        <begin position="155"/>
        <end position="175"/>
    </location>
</feature>
<evidence type="ECO:0000256" key="1">
    <source>
        <dbReference type="SAM" id="MobiDB-lite"/>
    </source>
</evidence>
<reference evidence="3" key="1">
    <citation type="submission" date="2016-10" db="EMBL/GenBank/DDBJ databases">
        <authorList>
            <person name="Varghese N."/>
            <person name="Submissions S."/>
        </authorList>
    </citation>
    <scope>NUCLEOTIDE SEQUENCE [LARGE SCALE GENOMIC DNA]</scope>
    <source>
        <strain evidence="3">DC30,IBRC 10041,KCTC 4046</strain>
    </source>
</reference>
<dbReference type="InterPro" id="IPR007325">
    <property type="entry name" value="KFase/CYL"/>
</dbReference>
<dbReference type="RefSeq" id="WP_092732345.1">
    <property type="nucleotide sequence ID" value="NZ_FNPC01000004.1"/>
</dbReference>
<gene>
    <name evidence="2" type="ORF">SAMN05216564_104358</name>
</gene>
<feature type="region of interest" description="Disordered" evidence="1">
    <location>
        <begin position="1"/>
        <end position="25"/>
    </location>
</feature>
<organism evidence="2 3">
    <name type="scientific">Halopenitus persicus</name>
    <dbReference type="NCBI Taxonomy" id="1048396"/>
    <lineage>
        <taxon>Archaea</taxon>
        <taxon>Methanobacteriati</taxon>
        <taxon>Methanobacteriota</taxon>
        <taxon>Stenosarchaea group</taxon>
        <taxon>Halobacteria</taxon>
        <taxon>Halobacteriales</taxon>
        <taxon>Haloferacaceae</taxon>
        <taxon>Halopenitus</taxon>
    </lineage>
</organism>
<dbReference type="OrthoDB" id="9014at2157"/>
<accession>A0A1H3J2W9</accession>
<dbReference type="Gene3D" id="3.50.30.50">
    <property type="entry name" value="Putative cyclase"/>
    <property type="match status" value="1"/>
</dbReference>
<dbReference type="EMBL" id="FNPC01000004">
    <property type="protein sequence ID" value="SDY33945.1"/>
    <property type="molecule type" value="Genomic_DNA"/>
</dbReference>
<dbReference type="Pfam" id="PF04199">
    <property type="entry name" value="Cyclase"/>
    <property type="match status" value="1"/>
</dbReference>
<dbReference type="SUPFAM" id="SSF102198">
    <property type="entry name" value="Putative cyclase"/>
    <property type="match status" value="1"/>
</dbReference>
<dbReference type="Proteomes" id="UP000199079">
    <property type="component" value="Unassembled WGS sequence"/>
</dbReference>
<dbReference type="PANTHER" id="PTHR31118:SF32">
    <property type="entry name" value="KYNURENINE FORMAMIDASE"/>
    <property type="match status" value="1"/>
</dbReference>
<proteinExistence type="predicted"/>
<dbReference type="AlphaFoldDB" id="A0A1H3J2W9"/>
<dbReference type="PANTHER" id="PTHR31118">
    <property type="entry name" value="CYCLASE-LIKE PROTEIN 2"/>
    <property type="match status" value="1"/>
</dbReference>
<protein>
    <submittedName>
        <fullName evidence="2">Kynurenine formamidase</fullName>
    </submittedName>
</protein>
<dbReference type="InterPro" id="IPR037175">
    <property type="entry name" value="KFase_sf"/>
</dbReference>
<dbReference type="GO" id="GO:0004061">
    <property type="term" value="F:arylformamidase activity"/>
    <property type="evidence" value="ECO:0007669"/>
    <property type="project" value="InterPro"/>
</dbReference>